<feature type="transmembrane region" description="Helical" evidence="1">
    <location>
        <begin position="24"/>
        <end position="42"/>
    </location>
</feature>
<feature type="transmembrane region" description="Helical" evidence="1">
    <location>
        <begin position="83"/>
        <end position="103"/>
    </location>
</feature>
<evidence type="ECO:0000256" key="1">
    <source>
        <dbReference type="SAM" id="Phobius"/>
    </source>
</evidence>
<reference evidence="2 3" key="1">
    <citation type="submission" date="2017-09" db="EMBL/GenBank/DDBJ databases">
        <title>Depth-based differentiation of microbial function through sediment-hosted aquifers and enrichment of novel symbionts in the deep terrestrial subsurface.</title>
        <authorList>
            <person name="Probst A.J."/>
            <person name="Ladd B."/>
            <person name="Jarett J.K."/>
            <person name="Geller-Mcgrath D.E."/>
            <person name="Sieber C.M."/>
            <person name="Emerson J.B."/>
            <person name="Anantharaman K."/>
            <person name="Thomas B.C."/>
            <person name="Malmstrom R."/>
            <person name="Stieglmeier M."/>
            <person name="Klingl A."/>
            <person name="Woyke T."/>
            <person name="Ryan C.M."/>
            <person name="Banfield J.F."/>
        </authorList>
    </citation>
    <scope>NUCLEOTIDE SEQUENCE [LARGE SCALE GENOMIC DNA]</scope>
    <source>
        <strain evidence="2">CG10_big_fil_rev_8_21_14_0_10_50_16</strain>
    </source>
</reference>
<keyword evidence="1" id="KW-0812">Transmembrane</keyword>
<evidence type="ECO:0000313" key="3">
    <source>
        <dbReference type="Proteomes" id="UP000230084"/>
    </source>
</evidence>
<feature type="transmembrane region" description="Helical" evidence="1">
    <location>
        <begin position="146"/>
        <end position="171"/>
    </location>
</feature>
<comment type="caution">
    <text evidence="2">The sequence shown here is derived from an EMBL/GenBank/DDBJ whole genome shotgun (WGS) entry which is preliminary data.</text>
</comment>
<feature type="transmembrane region" description="Helical" evidence="1">
    <location>
        <begin position="49"/>
        <end position="71"/>
    </location>
</feature>
<keyword evidence="1" id="KW-0472">Membrane</keyword>
<organism evidence="2 3">
    <name type="scientific">Candidatus Uhrbacteria bacterium CG10_big_fil_rev_8_21_14_0_10_50_16</name>
    <dbReference type="NCBI Taxonomy" id="1975039"/>
    <lineage>
        <taxon>Bacteria</taxon>
        <taxon>Candidatus Uhriibacteriota</taxon>
    </lineage>
</organism>
<protein>
    <submittedName>
        <fullName evidence="2">Uncharacterized protein</fullName>
    </submittedName>
</protein>
<evidence type="ECO:0000313" key="2">
    <source>
        <dbReference type="EMBL" id="PIR47982.1"/>
    </source>
</evidence>
<dbReference type="AlphaFoldDB" id="A0A2H0RN62"/>
<dbReference type="Proteomes" id="UP000230084">
    <property type="component" value="Unassembled WGS sequence"/>
</dbReference>
<sequence>MDQLAQWSATALAWGLSIFGEHPSWDVLLTALLVGLAFFVGMWGRGKTLAFVIAGYVVVGIVSVSAALAWIHGTFGIPTSIPGRIGVIAGLAGIVFAIVQYGIGDTLEEERGSRAASVFVSASALGMLTVILFQQFNAETVSGFSVFMQSLFMSPLGTILWIVAPIFCIGVTRD</sequence>
<dbReference type="EMBL" id="PCYM01000001">
    <property type="protein sequence ID" value="PIR47982.1"/>
    <property type="molecule type" value="Genomic_DNA"/>
</dbReference>
<accession>A0A2H0RN62</accession>
<name>A0A2H0RN62_9BACT</name>
<proteinExistence type="predicted"/>
<gene>
    <name evidence="2" type="ORF">COV06_01110</name>
</gene>
<keyword evidence="1" id="KW-1133">Transmembrane helix</keyword>
<feature type="transmembrane region" description="Helical" evidence="1">
    <location>
        <begin position="115"/>
        <end position="134"/>
    </location>
</feature>